<dbReference type="Proteomes" id="UP000053605">
    <property type="component" value="Unassembled WGS sequence"/>
</dbReference>
<gene>
    <name evidence="1" type="ORF">N306_03693</name>
</gene>
<sequence length="55" mass="6323">NGFKLKEGRFWLDIRRKFFTMRVVRHWNRMPGEAVAATSLAAFKARLDGALSSLV</sequence>
<evidence type="ECO:0000313" key="2">
    <source>
        <dbReference type="Proteomes" id="UP000053605"/>
    </source>
</evidence>
<protein>
    <recommendedName>
        <fullName evidence="3">Nidogen G2 beta-barrel domain-containing protein</fullName>
    </recommendedName>
</protein>
<dbReference type="EMBL" id="KK734675">
    <property type="protein sequence ID" value="KFR10006.1"/>
    <property type="molecule type" value="Genomic_DNA"/>
</dbReference>
<organism evidence="1 2">
    <name type="scientific">Opisthocomus hoazin</name>
    <name type="common">Hoatzin</name>
    <name type="synonym">Phasianus hoazin</name>
    <dbReference type="NCBI Taxonomy" id="30419"/>
    <lineage>
        <taxon>Eukaryota</taxon>
        <taxon>Metazoa</taxon>
        <taxon>Chordata</taxon>
        <taxon>Craniata</taxon>
        <taxon>Vertebrata</taxon>
        <taxon>Euteleostomi</taxon>
        <taxon>Archelosauria</taxon>
        <taxon>Archosauria</taxon>
        <taxon>Dinosauria</taxon>
        <taxon>Saurischia</taxon>
        <taxon>Theropoda</taxon>
        <taxon>Coelurosauria</taxon>
        <taxon>Aves</taxon>
        <taxon>Neognathae</taxon>
        <taxon>Neoaves</taxon>
        <taxon>Opisthocomiformes</taxon>
        <taxon>Opisthocomidae</taxon>
        <taxon>Opisthocomus</taxon>
    </lineage>
</organism>
<keyword evidence="2" id="KW-1185">Reference proteome</keyword>
<evidence type="ECO:0000313" key="1">
    <source>
        <dbReference type="EMBL" id="KFR10006.1"/>
    </source>
</evidence>
<accession>A0A091X9G4</accession>
<dbReference type="AlphaFoldDB" id="A0A091X9G4"/>
<reference evidence="1 2" key="1">
    <citation type="submission" date="2014-04" db="EMBL/GenBank/DDBJ databases">
        <title>Genome evolution of avian class.</title>
        <authorList>
            <person name="Zhang G."/>
            <person name="Li C."/>
        </authorList>
    </citation>
    <scope>NUCLEOTIDE SEQUENCE [LARGE SCALE GENOMIC DNA]</scope>
    <source>
        <strain evidence="1">BGI_N306</strain>
    </source>
</reference>
<feature type="non-terminal residue" evidence="1">
    <location>
        <position position="1"/>
    </location>
</feature>
<evidence type="ECO:0008006" key="3">
    <source>
        <dbReference type="Google" id="ProtNLM"/>
    </source>
</evidence>
<name>A0A091X9G4_OPIHO</name>
<feature type="non-terminal residue" evidence="1">
    <location>
        <position position="55"/>
    </location>
</feature>
<dbReference type="PhylomeDB" id="A0A091X9G4"/>
<proteinExistence type="predicted"/>